<keyword evidence="2" id="KW-0472">Membrane</keyword>
<proteinExistence type="predicted"/>
<sequence length="256" mass="28677">MAASVITVLFLFSCLLQSASADPQEQQVTAHPGKTVTLSCRAPNNVIITAVEWIRSGLDLDRYVYLKEDGRLNTANQDPSYMNRVHLKDDEMKNGDLSLILKNVNSNDGGKYECRYEEKGSWKRADQIKLTVILDAGDLQLQPIKEITVHPGDDVTLPCRAPNYITITTVEWSRSGLNKRVFSQRDGNLNTAGQDPSYVNRVQLRDDEMKNGELSLILKNVNSNDGGTYECRYKEERGRNLETADQIKLTVIPDAG</sequence>
<comment type="subcellular location">
    <subcellularLocation>
        <location evidence="1">Membrane</location>
    </subcellularLocation>
</comment>
<dbReference type="Pfam" id="PF07686">
    <property type="entry name" value="V-set"/>
    <property type="match status" value="2"/>
</dbReference>
<dbReference type="PANTHER" id="PTHR24100:SF151">
    <property type="entry name" value="ICOS LIGAND"/>
    <property type="match status" value="1"/>
</dbReference>
<gene>
    <name evidence="6" type="ORF">FSCOSCO3_A005128</name>
</gene>
<dbReference type="SMART" id="SM00409">
    <property type="entry name" value="IG"/>
    <property type="match status" value="2"/>
</dbReference>
<dbReference type="Proteomes" id="UP001314229">
    <property type="component" value="Unassembled WGS sequence"/>
</dbReference>
<feature type="signal peptide" evidence="4">
    <location>
        <begin position="1"/>
        <end position="21"/>
    </location>
</feature>
<evidence type="ECO:0000256" key="2">
    <source>
        <dbReference type="ARBA" id="ARBA00023136"/>
    </source>
</evidence>
<feature type="domain" description="Ig-like" evidence="5">
    <location>
        <begin position="137"/>
        <end position="250"/>
    </location>
</feature>
<dbReference type="InterPro" id="IPR007110">
    <property type="entry name" value="Ig-like_dom"/>
</dbReference>
<dbReference type="InterPro" id="IPR003598">
    <property type="entry name" value="Ig_sub2"/>
</dbReference>
<dbReference type="SMART" id="SM00408">
    <property type="entry name" value="IGc2"/>
    <property type="match status" value="2"/>
</dbReference>
<name>A0AAV1QH68_SCOSC</name>
<dbReference type="InterPro" id="IPR013106">
    <property type="entry name" value="Ig_V-set"/>
</dbReference>
<dbReference type="GO" id="GO:0009897">
    <property type="term" value="C:external side of plasma membrane"/>
    <property type="evidence" value="ECO:0007669"/>
    <property type="project" value="TreeGrafter"/>
</dbReference>
<feature type="non-terminal residue" evidence="6">
    <location>
        <position position="256"/>
    </location>
</feature>
<keyword evidence="7" id="KW-1185">Reference proteome</keyword>
<evidence type="ECO:0000259" key="5">
    <source>
        <dbReference type="PROSITE" id="PS50835"/>
    </source>
</evidence>
<dbReference type="Gene3D" id="2.60.40.10">
    <property type="entry name" value="Immunoglobulins"/>
    <property type="match status" value="2"/>
</dbReference>
<dbReference type="SMART" id="SM00406">
    <property type="entry name" value="IGv"/>
    <property type="match status" value="2"/>
</dbReference>
<dbReference type="GO" id="GO:0005102">
    <property type="term" value="F:signaling receptor binding"/>
    <property type="evidence" value="ECO:0007669"/>
    <property type="project" value="TreeGrafter"/>
</dbReference>
<feature type="domain" description="Ig-like" evidence="5">
    <location>
        <begin position="23"/>
        <end position="131"/>
    </location>
</feature>
<dbReference type="SUPFAM" id="SSF48726">
    <property type="entry name" value="Immunoglobulin"/>
    <property type="match status" value="2"/>
</dbReference>
<comment type="caution">
    <text evidence="6">The sequence shown here is derived from an EMBL/GenBank/DDBJ whole genome shotgun (WGS) entry which is preliminary data.</text>
</comment>
<dbReference type="InterPro" id="IPR003599">
    <property type="entry name" value="Ig_sub"/>
</dbReference>
<evidence type="ECO:0000313" key="7">
    <source>
        <dbReference type="Proteomes" id="UP001314229"/>
    </source>
</evidence>
<evidence type="ECO:0000256" key="3">
    <source>
        <dbReference type="ARBA" id="ARBA00023319"/>
    </source>
</evidence>
<evidence type="ECO:0000313" key="6">
    <source>
        <dbReference type="EMBL" id="CAK6982899.1"/>
    </source>
</evidence>
<dbReference type="GO" id="GO:0001817">
    <property type="term" value="P:regulation of cytokine production"/>
    <property type="evidence" value="ECO:0007669"/>
    <property type="project" value="TreeGrafter"/>
</dbReference>
<protein>
    <submittedName>
        <fullName evidence="6">Uncharacterized protein LOC128384142</fullName>
    </submittedName>
</protein>
<accession>A0AAV1QH68</accession>
<evidence type="ECO:0000256" key="1">
    <source>
        <dbReference type="ARBA" id="ARBA00004370"/>
    </source>
</evidence>
<organism evidence="6 7">
    <name type="scientific">Scomber scombrus</name>
    <name type="common">Atlantic mackerel</name>
    <name type="synonym">Scomber vernalis</name>
    <dbReference type="NCBI Taxonomy" id="13677"/>
    <lineage>
        <taxon>Eukaryota</taxon>
        <taxon>Metazoa</taxon>
        <taxon>Chordata</taxon>
        <taxon>Craniata</taxon>
        <taxon>Vertebrata</taxon>
        <taxon>Euteleostomi</taxon>
        <taxon>Actinopterygii</taxon>
        <taxon>Neopterygii</taxon>
        <taxon>Teleostei</taxon>
        <taxon>Neoteleostei</taxon>
        <taxon>Acanthomorphata</taxon>
        <taxon>Pelagiaria</taxon>
        <taxon>Scombriformes</taxon>
        <taxon>Scombridae</taxon>
        <taxon>Scomber</taxon>
    </lineage>
</organism>
<dbReference type="EMBL" id="CAWUFR010001130">
    <property type="protein sequence ID" value="CAK6982899.1"/>
    <property type="molecule type" value="Genomic_DNA"/>
</dbReference>
<dbReference type="InterPro" id="IPR050504">
    <property type="entry name" value="IgSF_BTN/MOG"/>
</dbReference>
<keyword evidence="4" id="KW-0732">Signal</keyword>
<feature type="chain" id="PRO_5043494584" evidence="4">
    <location>
        <begin position="22"/>
        <end position="256"/>
    </location>
</feature>
<dbReference type="GO" id="GO:0050852">
    <property type="term" value="P:T cell receptor signaling pathway"/>
    <property type="evidence" value="ECO:0007669"/>
    <property type="project" value="TreeGrafter"/>
</dbReference>
<dbReference type="AlphaFoldDB" id="A0AAV1QH68"/>
<dbReference type="PANTHER" id="PTHR24100">
    <property type="entry name" value="BUTYROPHILIN"/>
    <property type="match status" value="1"/>
</dbReference>
<dbReference type="InterPro" id="IPR036179">
    <property type="entry name" value="Ig-like_dom_sf"/>
</dbReference>
<reference evidence="6 7" key="1">
    <citation type="submission" date="2024-01" db="EMBL/GenBank/DDBJ databases">
        <authorList>
            <person name="Alioto T."/>
            <person name="Alioto T."/>
            <person name="Gomez Garrido J."/>
        </authorList>
    </citation>
    <scope>NUCLEOTIDE SEQUENCE [LARGE SCALE GENOMIC DNA]</scope>
</reference>
<dbReference type="InterPro" id="IPR013783">
    <property type="entry name" value="Ig-like_fold"/>
</dbReference>
<dbReference type="PROSITE" id="PS50835">
    <property type="entry name" value="IG_LIKE"/>
    <property type="match status" value="2"/>
</dbReference>
<keyword evidence="3" id="KW-0393">Immunoglobulin domain</keyword>
<evidence type="ECO:0000256" key="4">
    <source>
        <dbReference type="SAM" id="SignalP"/>
    </source>
</evidence>